<evidence type="ECO:0000256" key="1">
    <source>
        <dbReference type="PROSITE-ProRule" id="PRU00169"/>
    </source>
</evidence>
<dbReference type="Pfam" id="PF00072">
    <property type="entry name" value="Response_reg"/>
    <property type="match status" value="1"/>
</dbReference>
<evidence type="ECO:0000313" key="3">
    <source>
        <dbReference type="EMBL" id="RHZ97508.1"/>
    </source>
</evidence>
<feature type="domain" description="Response regulatory" evidence="2">
    <location>
        <begin position="14"/>
        <end position="124"/>
    </location>
</feature>
<proteinExistence type="predicted"/>
<name>A0AAX1UPZ7_CERSP</name>
<evidence type="ECO:0000313" key="4">
    <source>
        <dbReference type="Proteomes" id="UP000266305"/>
    </source>
</evidence>
<keyword evidence="1" id="KW-0597">Phosphoprotein</keyword>
<dbReference type="SMART" id="SM00448">
    <property type="entry name" value="REC"/>
    <property type="match status" value="1"/>
</dbReference>
<accession>A0AAX1UPZ7</accession>
<organism evidence="3 4">
    <name type="scientific">Cereibacter sphaeroides</name>
    <name type="common">Rhodobacter sphaeroides</name>
    <dbReference type="NCBI Taxonomy" id="1063"/>
    <lineage>
        <taxon>Bacteria</taxon>
        <taxon>Pseudomonadati</taxon>
        <taxon>Pseudomonadota</taxon>
        <taxon>Alphaproteobacteria</taxon>
        <taxon>Rhodobacterales</taxon>
        <taxon>Paracoccaceae</taxon>
        <taxon>Cereibacter</taxon>
    </lineage>
</organism>
<comment type="caution">
    <text evidence="3">The sequence shown here is derived from an EMBL/GenBank/DDBJ whole genome shotgun (WGS) entry which is preliminary data.</text>
</comment>
<dbReference type="InterPro" id="IPR011006">
    <property type="entry name" value="CheY-like_superfamily"/>
</dbReference>
<feature type="modified residue" description="4-aspartylphosphate" evidence="1">
    <location>
        <position position="64"/>
    </location>
</feature>
<dbReference type="InterPro" id="IPR001789">
    <property type="entry name" value="Sig_transdc_resp-reg_receiver"/>
</dbReference>
<reference evidence="3 4" key="1">
    <citation type="submission" date="2018-08" db="EMBL/GenBank/DDBJ databases">
        <title>Draft genome sequence of Rhodobacter sphaeroides FY.</title>
        <authorList>
            <person name="Rayyan A."/>
            <person name="Meyer T.E."/>
            <person name="Kyndt J.A."/>
        </authorList>
    </citation>
    <scope>NUCLEOTIDE SEQUENCE [LARGE SCALE GENOMIC DNA]</scope>
    <source>
        <strain evidence="3 4">FY</strain>
    </source>
</reference>
<dbReference type="Gene3D" id="3.40.50.2300">
    <property type="match status" value="1"/>
</dbReference>
<sequence>MNTGMTGRALSGRSVLVVEDDFFLAHDLAAILEAEGAEVLGPAGTLTEALDLASSSACDAAVLDVNLRHLTVQPVIEVLERRGVPLVLLTGASPETLPPDMRALPLMMKPVEAAALVAHLAACG</sequence>
<gene>
    <name evidence="3" type="ORF">D1114_04095</name>
</gene>
<dbReference type="SUPFAM" id="SSF52172">
    <property type="entry name" value="CheY-like"/>
    <property type="match status" value="1"/>
</dbReference>
<dbReference type="EMBL" id="QWGP01000003">
    <property type="protein sequence ID" value="RHZ97508.1"/>
    <property type="molecule type" value="Genomic_DNA"/>
</dbReference>
<dbReference type="PROSITE" id="PS50110">
    <property type="entry name" value="RESPONSE_REGULATORY"/>
    <property type="match status" value="1"/>
</dbReference>
<evidence type="ECO:0000259" key="2">
    <source>
        <dbReference type="PROSITE" id="PS50110"/>
    </source>
</evidence>
<dbReference type="Proteomes" id="UP000266305">
    <property type="component" value="Unassembled WGS sequence"/>
</dbReference>
<dbReference type="AlphaFoldDB" id="A0AAX1UPZ7"/>
<protein>
    <submittedName>
        <fullName evidence="3">Response regulator</fullName>
    </submittedName>
</protein>
<dbReference type="GO" id="GO:0000160">
    <property type="term" value="P:phosphorelay signal transduction system"/>
    <property type="evidence" value="ECO:0007669"/>
    <property type="project" value="InterPro"/>
</dbReference>